<comment type="caution">
    <text evidence="2">The sequence shown here is derived from an EMBL/GenBank/DDBJ whole genome shotgun (WGS) entry which is preliminary data.</text>
</comment>
<proteinExistence type="predicted"/>
<dbReference type="SUPFAM" id="SSF48452">
    <property type="entry name" value="TPR-like"/>
    <property type="match status" value="1"/>
</dbReference>
<feature type="transmembrane region" description="Helical" evidence="1">
    <location>
        <begin position="36"/>
        <end position="60"/>
    </location>
</feature>
<dbReference type="Gene3D" id="1.25.40.10">
    <property type="entry name" value="Tetratricopeptide repeat domain"/>
    <property type="match status" value="1"/>
</dbReference>
<keyword evidence="1" id="KW-0812">Transmembrane</keyword>
<dbReference type="AlphaFoldDB" id="A0A0S8GAE3"/>
<organism evidence="2 3">
    <name type="scientific">candidate division WOR_3 bacterium SM23_60</name>
    <dbReference type="NCBI Taxonomy" id="1703780"/>
    <lineage>
        <taxon>Bacteria</taxon>
        <taxon>Bacteria division WOR-3</taxon>
    </lineage>
</organism>
<dbReference type="Proteomes" id="UP000051096">
    <property type="component" value="Unassembled WGS sequence"/>
</dbReference>
<evidence type="ECO:0000313" key="3">
    <source>
        <dbReference type="Proteomes" id="UP000051096"/>
    </source>
</evidence>
<accession>A0A0S8GAE3</accession>
<reference evidence="2 3" key="1">
    <citation type="journal article" date="2015" name="Microbiome">
        <title>Genomic resolution of linkages in carbon, nitrogen, and sulfur cycling among widespread estuary sediment bacteria.</title>
        <authorList>
            <person name="Baker B.J."/>
            <person name="Lazar C.S."/>
            <person name="Teske A.P."/>
            <person name="Dick G.J."/>
        </authorList>
    </citation>
    <scope>NUCLEOTIDE SEQUENCE [LARGE SCALE GENOMIC DNA]</scope>
    <source>
        <strain evidence="2">SM23_60</strain>
    </source>
</reference>
<evidence type="ECO:0000256" key="1">
    <source>
        <dbReference type="SAM" id="Phobius"/>
    </source>
</evidence>
<dbReference type="InterPro" id="IPR011990">
    <property type="entry name" value="TPR-like_helical_dom_sf"/>
</dbReference>
<protein>
    <recommendedName>
        <fullName evidence="4">Tetratricopeptide repeat protein</fullName>
    </recommendedName>
</protein>
<dbReference type="EMBL" id="LJUO01000114">
    <property type="protein sequence ID" value="KPK69721.1"/>
    <property type="molecule type" value="Genomic_DNA"/>
</dbReference>
<gene>
    <name evidence="2" type="ORF">AMJ87_09990</name>
</gene>
<keyword evidence="1" id="KW-0472">Membrane</keyword>
<sequence>MKKYFVLFVLLVIVINFAYRIDLRASPHERIAELMYFPSGIAVRALSVGMYAPLADLIWLRFIQYYGEHRMTDERFELMYHILDILTTLDTRFVYAYTLGGLMLTHDAERPDQAETLLRKGMLHNPDDWRYPWMHAFINYVFLKDYDVARTYFSLSSRKPGAPEMTKRWAAFVIYKKLGDLETALQLWRELYNATENPEEKEIALVYITRIQMELDLKNMNQQIVRFTNDRGRVPVSLRELVTSGYLDSIPTEPHGERFVIRNGKVVTTWEQHRSLPQ</sequence>
<evidence type="ECO:0000313" key="2">
    <source>
        <dbReference type="EMBL" id="KPK69721.1"/>
    </source>
</evidence>
<name>A0A0S8GAE3_UNCW3</name>
<evidence type="ECO:0008006" key="4">
    <source>
        <dbReference type="Google" id="ProtNLM"/>
    </source>
</evidence>
<keyword evidence="1" id="KW-1133">Transmembrane helix</keyword>